<protein>
    <recommendedName>
        <fullName evidence="3">Bacteriocin</fullName>
    </recommendedName>
</protein>
<comment type="caution">
    <text evidence="1">The sequence shown here is derived from an EMBL/GenBank/DDBJ whole genome shotgun (WGS) entry which is preliminary data.</text>
</comment>
<organism evidence="1 2">
    <name type="scientific">Odoribacter splanchnicus</name>
    <dbReference type="NCBI Taxonomy" id="28118"/>
    <lineage>
        <taxon>Bacteria</taxon>
        <taxon>Pseudomonadati</taxon>
        <taxon>Bacteroidota</taxon>
        <taxon>Bacteroidia</taxon>
        <taxon>Bacteroidales</taxon>
        <taxon>Odoribacteraceae</taxon>
        <taxon>Odoribacter</taxon>
    </lineage>
</organism>
<accession>A0AAW5CF21</accession>
<dbReference type="GeneID" id="61276901"/>
<gene>
    <name evidence="1" type="ORF">L0P03_10845</name>
</gene>
<evidence type="ECO:0000313" key="2">
    <source>
        <dbReference type="Proteomes" id="UP001199750"/>
    </source>
</evidence>
<dbReference type="AlphaFoldDB" id="A0AAW5CF21"/>
<name>A0AAW5CF21_9BACT</name>
<dbReference type="EMBL" id="JAKNDN010000019">
    <property type="protein sequence ID" value="MCG4960340.1"/>
    <property type="molecule type" value="Genomic_DNA"/>
</dbReference>
<sequence length="56" mass="6305">MKDLIKKSFLEESEVLLKSEMVTLTGGDNLSDKTADHPVVFFLKINAPNCNFHLIL</sequence>
<evidence type="ECO:0000313" key="1">
    <source>
        <dbReference type="EMBL" id="MCG4960340.1"/>
    </source>
</evidence>
<dbReference type="RefSeq" id="WP_157741823.1">
    <property type="nucleotide sequence ID" value="NZ_JADNHN010000009.1"/>
</dbReference>
<reference evidence="1" key="1">
    <citation type="submission" date="2022-01" db="EMBL/GenBank/DDBJ databases">
        <title>Collection of gut derived symbiotic bacterial strains cultured from healthy donors.</title>
        <authorList>
            <person name="Lin H."/>
            <person name="Kohout C."/>
            <person name="Waligurski E."/>
            <person name="Pamer E.G."/>
        </authorList>
    </citation>
    <scope>NUCLEOTIDE SEQUENCE</scope>
    <source>
        <strain evidence="1">DFI.1.149</strain>
    </source>
</reference>
<dbReference type="Proteomes" id="UP001199750">
    <property type="component" value="Unassembled WGS sequence"/>
</dbReference>
<proteinExistence type="predicted"/>
<evidence type="ECO:0008006" key="3">
    <source>
        <dbReference type="Google" id="ProtNLM"/>
    </source>
</evidence>